<feature type="region of interest" description="Disordered" evidence="1">
    <location>
        <begin position="1"/>
        <end position="117"/>
    </location>
</feature>
<gene>
    <name evidence="2" type="ORF">CYMTET_13574</name>
</gene>
<sequence>MEIPTGDLRDEETLTSVVKKTPSPESVELSEEYEGGATEKEEQKDPGSHLHSPKSPSYDPVSPPYDPASSPCSPLGMLDMNNVPSKEMEPAGVTAASETREPLEAEATPPISGDSSYEEVECELRRKKAKVEYVVVRVLRLIPRGRSWSTIGQV</sequence>
<evidence type="ECO:0000313" key="3">
    <source>
        <dbReference type="Proteomes" id="UP001190700"/>
    </source>
</evidence>
<feature type="compositionally biased region" description="Basic and acidic residues" evidence="1">
    <location>
        <begin position="37"/>
        <end position="48"/>
    </location>
</feature>
<dbReference type="EMBL" id="LGRX02005406">
    <property type="protein sequence ID" value="KAK3278493.1"/>
    <property type="molecule type" value="Genomic_DNA"/>
</dbReference>
<dbReference type="Proteomes" id="UP001190700">
    <property type="component" value="Unassembled WGS sequence"/>
</dbReference>
<comment type="caution">
    <text evidence="2">The sequence shown here is derived from an EMBL/GenBank/DDBJ whole genome shotgun (WGS) entry which is preliminary data.</text>
</comment>
<protein>
    <submittedName>
        <fullName evidence="2">Uncharacterized protein</fullName>
    </submittedName>
</protein>
<dbReference type="AlphaFoldDB" id="A0AAE0LAX7"/>
<name>A0AAE0LAX7_9CHLO</name>
<accession>A0AAE0LAX7</accession>
<organism evidence="2 3">
    <name type="scientific">Cymbomonas tetramitiformis</name>
    <dbReference type="NCBI Taxonomy" id="36881"/>
    <lineage>
        <taxon>Eukaryota</taxon>
        <taxon>Viridiplantae</taxon>
        <taxon>Chlorophyta</taxon>
        <taxon>Pyramimonadophyceae</taxon>
        <taxon>Pyramimonadales</taxon>
        <taxon>Pyramimonadaceae</taxon>
        <taxon>Cymbomonas</taxon>
    </lineage>
</organism>
<proteinExistence type="predicted"/>
<evidence type="ECO:0000313" key="2">
    <source>
        <dbReference type="EMBL" id="KAK3278493.1"/>
    </source>
</evidence>
<reference evidence="2 3" key="1">
    <citation type="journal article" date="2015" name="Genome Biol. Evol.">
        <title>Comparative Genomics of a Bacterivorous Green Alga Reveals Evolutionary Causalities and Consequences of Phago-Mixotrophic Mode of Nutrition.</title>
        <authorList>
            <person name="Burns J.A."/>
            <person name="Paasch A."/>
            <person name="Narechania A."/>
            <person name="Kim E."/>
        </authorList>
    </citation>
    <scope>NUCLEOTIDE SEQUENCE [LARGE SCALE GENOMIC DNA]</scope>
    <source>
        <strain evidence="2 3">PLY_AMNH</strain>
    </source>
</reference>
<evidence type="ECO:0000256" key="1">
    <source>
        <dbReference type="SAM" id="MobiDB-lite"/>
    </source>
</evidence>
<keyword evidence="3" id="KW-1185">Reference proteome</keyword>